<comment type="caution">
    <text evidence="1">The sequence shown here is derived from an EMBL/GenBank/DDBJ whole genome shotgun (WGS) entry which is preliminary data.</text>
</comment>
<dbReference type="EMBL" id="CM055096">
    <property type="protein sequence ID" value="KAJ7556723.1"/>
    <property type="molecule type" value="Genomic_DNA"/>
</dbReference>
<organism evidence="1 2">
    <name type="scientific">Diphasiastrum complanatum</name>
    <name type="common">Issler's clubmoss</name>
    <name type="synonym">Lycopodium complanatum</name>
    <dbReference type="NCBI Taxonomy" id="34168"/>
    <lineage>
        <taxon>Eukaryota</taxon>
        <taxon>Viridiplantae</taxon>
        <taxon>Streptophyta</taxon>
        <taxon>Embryophyta</taxon>
        <taxon>Tracheophyta</taxon>
        <taxon>Lycopodiopsida</taxon>
        <taxon>Lycopodiales</taxon>
        <taxon>Lycopodiaceae</taxon>
        <taxon>Lycopodioideae</taxon>
        <taxon>Diphasiastrum</taxon>
    </lineage>
</organism>
<dbReference type="Proteomes" id="UP001162992">
    <property type="component" value="Chromosome 5"/>
</dbReference>
<gene>
    <name evidence="1" type="ORF">O6H91_05G095300</name>
</gene>
<proteinExistence type="predicted"/>
<sequence>MDKSEYDCPYPGCLYCVMKETNSTKRRIGIAKFFKDLPIQDNDGQVLPVSGLWNAAMSQPGESEFVELGIFECMTALIWKGLKNRRWLTQDQNIYIPYYAAHIIGSYTMVIEEYAQRAVKAGVVPALIELLKGGLTWVEQRVAVRALGHLATYDSTFPKVASYKNILDSTMQLSMDALDVVYTQFYQYADRRLSYHRDLLTRGVGGLDMEARKAEEWASQLQCWSLQLINCFAFKEQFIPFICKESFISKLSGLWGGLVNENSPAGIGLLRTICHQKSGRLAVADCPGVIESLSNIARSSDDWQYMAVDCLVWLVQDPDTRVKVLDRAVVALADLAEVPSLGEHKKLGDLLMSSLLHNDVSVSSSSLSPTTADLLRDLSALHQRMKWEKNAPKEDIRIKQAAALVVKLEGNARFSSGDIAGASAKYTEALSLCPLRAKKERVTLYSNRAQCHLLLESPANAASDATRALCLHNPINRHAKSLWRRAQAYECLGLVKECLLDAIMFINECSQTPEYSVESKKNKVPNYVERFVKKKMQAAWLFKDVAAMHGGMQYTEDKDDDEQVSKEEDNDGDRDNDDDDDDNGEEASEWETMSETDFSQEGEIESDEVSQWRKQNEDRKADFSKLTSSLKGMTLKELLGQPQADY</sequence>
<evidence type="ECO:0000313" key="1">
    <source>
        <dbReference type="EMBL" id="KAJ7556723.1"/>
    </source>
</evidence>
<reference evidence="2" key="1">
    <citation type="journal article" date="2024" name="Proc. Natl. Acad. Sci. U.S.A.">
        <title>Extraordinary preservation of gene collinearity over three hundred million years revealed in homosporous lycophytes.</title>
        <authorList>
            <person name="Li C."/>
            <person name="Wickell D."/>
            <person name="Kuo L.Y."/>
            <person name="Chen X."/>
            <person name="Nie B."/>
            <person name="Liao X."/>
            <person name="Peng D."/>
            <person name="Ji J."/>
            <person name="Jenkins J."/>
            <person name="Williams M."/>
            <person name="Shu S."/>
            <person name="Plott C."/>
            <person name="Barry K."/>
            <person name="Rajasekar S."/>
            <person name="Grimwood J."/>
            <person name="Han X."/>
            <person name="Sun S."/>
            <person name="Hou Z."/>
            <person name="He W."/>
            <person name="Dai G."/>
            <person name="Sun C."/>
            <person name="Schmutz J."/>
            <person name="Leebens-Mack J.H."/>
            <person name="Li F.W."/>
            <person name="Wang L."/>
        </authorList>
    </citation>
    <scope>NUCLEOTIDE SEQUENCE [LARGE SCALE GENOMIC DNA]</scope>
    <source>
        <strain evidence="2">cv. PW_Plant_1</strain>
    </source>
</reference>
<evidence type="ECO:0000313" key="2">
    <source>
        <dbReference type="Proteomes" id="UP001162992"/>
    </source>
</evidence>
<keyword evidence="2" id="KW-1185">Reference proteome</keyword>
<name>A0ACC2DQZ0_DIPCM</name>
<accession>A0ACC2DQZ0</accession>
<protein>
    <submittedName>
        <fullName evidence="1">Uncharacterized protein</fullName>
    </submittedName>
</protein>